<dbReference type="EMBL" id="CP010777">
    <property type="protein sequence ID" value="AKQ47008.1"/>
    <property type="molecule type" value="Genomic_DNA"/>
</dbReference>
<evidence type="ECO:0000313" key="2">
    <source>
        <dbReference type="EMBL" id="AKQ47008.1"/>
    </source>
</evidence>
<evidence type="ECO:0000259" key="1">
    <source>
        <dbReference type="Pfam" id="PF13391"/>
    </source>
</evidence>
<dbReference type="KEGG" id="ruf:TH63_17355"/>
<dbReference type="InterPro" id="IPR003615">
    <property type="entry name" value="HNH_nuc"/>
</dbReference>
<proteinExistence type="predicted"/>
<dbReference type="REBASE" id="115785">
    <property type="entry name" value="Rsp31ORF17355P"/>
</dbReference>
<gene>
    <name evidence="2" type="ORF">TH63_17355</name>
</gene>
<reference evidence="2 3" key="1">
    <citation type="submission" date="2015-01" db="EMBL/GenBank/DDBJ databases">
        <title>Rufibacter sp./DG31D/ whole genome sequencing.</title>
        <authorList>
            <person name="Kim M.K."/>
            <person name="Srinivasan S."/>
            <person name="Lee J.-J."/>
        </authorList>
    </citation>
    <scope>NUCLEOTIDE SEQUENCE [LARGE SCALE GENOMIC DNA]</scope>
    <source>
        <strain evidence="2 3">DG31D</strain>
    </source>
</reference>
<keyword evidence="2" id="KW-0378">Hydrolase</keyword>
<dbReference type="RefSeq" id="WP_048922062.1">
    <property type="nucleotide sequence ID" value="NZ_CP010777.1"/>
</dbReference>
<keyword evidence="2" id="KW-0540">Nuclease</keyword>
<sequence length="257" mass="29658">MKEGQSLWTREELILAINLYCKLPFGKLHRNNPEVIRLAELIGRTSSSVAYKLVNFASLDPSLQDRGIKGAQNTSKLDREVWNQFYHNWDDLPYESEKLRAEFEHSTVEQACQIDETELPREGKVREQMVKVRVNQAFFRRTVLAAYNSTCCITGIQMPALLIAGHIRPWGIDDKNRLNPRNGLILNALHDKAFEAGLLTITPDYIVKISSSLKRNKVDNPGEDYFLKYDNARMILPSKFLPDRSFLEYHNSERFTP</sequence>
<keyword evidence="3" id="KW-1185">Reference proteome</keyword>
<dbReference type="GO" id="GO:0004519">
    <property type="term" value="F:endonuclease activity"/>
    <property type="evidence" value="ECO:0007669"/>
    <property type="project" value="UniProtKB-KW"/>
</dbReference>
<protein>
    <submittedName>
        <fullName evidence="2">Restriction endonuclease</fullName>
    </submittedName>
</protein>
<dbReference type="Proteomes" id="UP000036458">
    <property type="component" value="Chromosome"/>
</dbReference>
<dbReference type="OrthoDB" id="67788at2"/>
<dbReference type="Pfam" id="PF13391">
    <property type="entry name" value="HNH_2"/>
    <property type="match status" value="1"/>
</dbReference>
<dbReference type="PATRIC" id="fig|1379910.4.peg.3781"/>
<name>A0A0H4VNX4_9BACT</name>
<dbReference type="AlphaFoldDB" id="A0A0H4VNX4"/>
<organism evidence="2 3">
    <name type="scientific">Rufibacter radiotolerans</name>
    <dbReference type="NCBI Taxonomy" id="1379910"/>
    <lineage>
        <taxon>Bacteria</taxon>
        <taxon>Pseudomonadati</taxon>
        <taxon>Bacteroidota</taxon>
        <taxon>Cytophagia</taxon>
        <taxon>Cytophagales</taxon>
        <taxon>Hymenobacteraceae</taxon>
        <taxon>Rufibacter</taxon>
    </lineage>
</organism>
<feature type="domain" description="HNH nuclease" evidence="1">
    <location>
        <begin position="151"/>
        <end position="201"/>
    </location>
</feature>
<keyword evidence="2" id="KW-0255">Endonuclease</keyword>
<accession>A0A0H4VNX4</accession>
<evidence type="ECO:0000313" key="3">
    <source>
        <dbReference type="Proteomes" id="UP000036458"/>
    </source>
</evidence>